<dbReference type="STRING" id="284590.Q6CUH7"/>
<feature type="compositionally biased region" description="Low complexity" evidence="2">
    <location>
        <begin position="332"/>
        <end position="343"/>
    </location>
</feature>
<dbReference type="Proteomes" id="UP000000598">
    <property type="component" value="Chromosome C"/>
</dbReference>
<feature type="compositionally biased region" description="Low complexity" evidence="2">
    <location>
        <begin position="451"/>
        <end position="477"/>
    </location>
</feature>
<proteinExistence type="predicted"/>
<dbReference type="InterPro" id="IPR011993">
    <property type="entry name" value="PH-like_dom_sf"/>
</dbReference>
<dbReference type="PRINTS" id="PR01217">
    <property type="entry name" value="PRICHEXTENSN"/>
</dbReference>
<feature type="region of interest" description="Disordered" evidence="2">
    <location>
        <begin position="583"/>
        <end position="624"/>
    </location>
</feature>
<dbReference type="InterPro" id="IPR033927">
    <property type="entry name" value="WASPfam_EVH1"/>
</dbReference>
<feature type="domain" description="WH1" evidence="3">
    <location>
        <begin position="16"/>
        <end position="127"/>
    </location>
</feature>
<dbReference type="SUPFAM" id="SSF50729">
    <property type="entry name" value="PH domain-like"/>
    <property type="match status" value="1"/>
</dbReference>
<dbReference type="GO" id="GO:0003779">
    <property type="term" value="F:actin binding"/>
    <property type="evidence" value="ECO:0007669"/>
    <property type="project" value="InterPro"/>
</dbReference>
<dbReference type="eggNOG" id="KOG3671">
    <property type="taxonomic scope" value="Eukaryota"/>
</dbReference>
<feature type="region of interest" description="Disordered" evidence="2">
    <location>
        <begin position="174"/>
        <end position="566"/>
    </location>
</feature>
<evidence type="ECO:0000259" key="3">
    <source>
        <dbReference type="PROSITE" id="PS50229"/>
    </source>
</evidence>
<dbReference type="InterPro" id="IPR000697">
    <property type="entry name" value="WH1/EVH1_dom"/>
</dbReference>
<gene>
    <name evidence="5" type="ORF">KLLA0_C04774g</name>
</gene>
<feature type="compositionally biased region" description="Polar residues" evidence="2">
    <location>
        <begin position="186"/>
        <end position="196"/>
    </location>
</feature>
<dbReference type="HOGENOM" id="CLU_015385_1_2_1"/>
<feature type="compositionally biased region" description="Low complexity" evidence="2">
    <location>
        <begin position="197"/>
        <end position="210"/>
    </location>
</feature>
<feature type="compositionally biased region" description="Pro residues" evidence="2">
    <location>
        <begin position="211"/>
        <end position="226"/>
    </location>
</feature>
<keyword evidence="1" id="KW-0597">Phosphoprotein</keyword>
<feature type="compositionally biased region" description="Pro residues" evidence="2">
    <location>
        <begin position="537"/>
        <end position="549"/>
    </location>
</feature>
<dbReference type="Gene3D" id="2.30.29.30">
    <property type="entry name" value="Pleckstrin-homology domain (PH domain)/Phosphotyrosine-binding domain (PTB)"/>
    <property type="match status" value="1"/>
</dbReference>
<dbReference type="CDD" id="cd01205">
    <property type="entry name" value="EVH1_WASP-like"/>
    <property type="match status" value="1"/>
</dbReference>
<evidence type="ECO:0000313" key="5">
    <source>
        <dbReference type="EMBL" id="CAH01263.1"/>
    </source>
</evidence>
<evidence type="ECO:0000259" key="4">
    <source>
        <dbReference type="PROSITE" id="PS51082"/>
    </source>
</evidence>
<dbReference type="InterPro" id="IPR003124">
    <property type="entry name" value="WH2_dom"/>
</dbReference>
<reference evidence="5 6" key="1">
    <citation type="journal article" date="2004" name="Nature">
        <title>Genome evolution in yeasts.</title>
        <authorList>
            <consortium name="Genolevures"/>
            <person name="Dujon B."/>
            <person name="Sherman D."/>
            <person name="Fischer G."/>
            <person name="Durrens P."/>
            <person name="Casaregola S."/>
            <person name="Lafontaine I."/>
            <person name="de Montigny J."/>
            <person name="Marck C."/>
            <person name="Neuveglise C."/>
            <person name="Talla E."/>
            <person name="Goffard N."/>
            <person name="Frangeul L."/>
            <person name="Aigle M."/>
            <person name="Anthouard V."/>
            <person name="Babour A."/>
            <person name="Barbe V."/>
            <person name="Barnay S."/>
            <person name="Blanchin S."/>
            <person name="Beckerich J.M."/>
            <person name="Beyne E."/>
            <person name="Bleykasten C."/>
            <person name="Boisrame A."/>
            <person name="Boyer J."/>
            <person name="Cattolico L."/>
            <person name="Confanioleri F."/>
            <person name="de Daruvar A."/>
            <person name="Despons L."/>
            <person name="Fabre E."/>
            <person name="Fairhead C."/>
            <person name="Ferry-Dumazet H."/>
            <person name="Groppi A."/>
            <person name="Hantraye F."/>
            <person name="Hennequin C."/>
            <person name="Jauniaux N."/>
            <person name="Joyet P."/>
            <person name="Kachouri R."/>
            <person name="Kerrest A."/>
            <person name="Koszul R."/>
            <person name="Lemaire M."/>
            <person name="Lesur I."/>
            <person name="Ma L."/>
            <person name="Muller H."/>
            <person name="Nicaud J.M."/>
            <person name="Nikolski M."/>
            <person name="Oztas S."/>
            <person name="Ozier-Kalogeropoulos O."/>
            <person name="Pellenz S."/>
            <person name="Potier S."/>
            <person name="Richard G.F."/>
            <person name="Straub M.L."/>
            <person name="Suleau A."/>
            <person name="Swennene D."/>
            <person name="Tekaia F."/>
            <person name="Wesolowski-Louvel M."/>
            <person name="Westhof E."/>
            <person name="Wirth B."/>
            <person name="Zeniou-Meyer M."/>
            <person name="Zivanovic I."/>
            <person name="Bolotin-Fukuhara M."/>
            <person name="Thierry A."/>
            <person name="Bouchier C."/>
            <person name="Caudron B."/>
            <person name="Scarpelli C."/>
            <person name="Gaillardin C."/>
            <person name="Weissenbach J."/>
            <person name="Wincker P."/>
            <person name="Souciet J.L."/>
        </authorList>
    </citation>
    <scope>NUCLEOTIDE SEQUENCE [LARGE SCALE GENOMIC DNA]</scope>
    <source>
        <strain evidence="6">ATCC 8585 / CBS 2359 / DSM 70799 / NBRC 1267 / NRRL Y-1140 / WM37</strain>
    </source>
</reference>
<dbReference type="InParanoid" id="Q6CUH7"/>
<dbReference type="SMART" id="SM00461">
    <property type="entry name" value="WH1"/>
    <property type="match status" value="1"/>
</dbReference>
<feature type="compositionally biased region" description="Low complexity" evidence="2">
    <location>
        <begin position="246"/>
        <end position="258"/>
    </location>
</feature>
<name>Q6CUH7_KLULA</name>
<dbReference type="GO" id="GO:0071933">
    <property type="term" value="F:Arp2/3 complex binding"/>
    <property type="evidence" value="ECO:0007669"/>
    <property type="project" value="UniProtKB-ARBA"/>
</dbReference>
<feature type="domain" description="WH2" evidence="4">
    <location>
        <begin position="568"/>
        <end position="587"/>
    </location>
</feature>
<dbReference type="PaxDb" id="284590-Q6CUH7"/>
<dbReference type="GO" id="GO:0030479">
    <property type="term" value="C:actin cortical patch"/>
    <property type="evidence" value="ECO:0007669"/>
    <property type="project" value="UniProtKB-ARBA"/>
</dbReference>
<dbReference type="GO" id="GO:0045010">
    <property type="term" value="P:actin nucleation"/>
    <property type="evidence" value="ECO:0007669"/>
    <property type="project" value="UniProtKB-ARBA"/>
</dbReference>
<dbReference type="PROSITE" id="PS50229">
    <property type="entry name" value="WH1"/>
    <property type="match status" value="1"/>
</dbReference>
<feature type="compositionally biased region" description="Pro residues" evidence="2">
    <location>
        <begin position="265"/>
        <end position="284"/>
    </location>
</feature>
<protein>
    <submittedName>
        <fullName evidence="5">KLLA0C04774p</fullName>
    </submittedName>
</protein>
<feature type="compositionally biased region" description="Pro residues" evidence="2">
    <location>
        <begin position="515"/>
        <end position="528"/>
    </location>
</feature>
<organism evidence="5 6">
    <name type="scientific">Kluyveromyces lactis (strain ATCC 8585 / CBS 2359 / DSM 70799 / NBRC 1267 / NRRL Y-1140 / WM37)</name>
    <name type="common">Yeast</name>
    <name type="synonym">Candida sphaerica</name>
    <dbReference type="NCBI Taxonomy" id="284590"/>
    <lineage>
        <taxon>Eukaryota</taxon>
        <taxon>Fungi</taxon>
        <taxon>Dikarya</taxon>
        <taxon>Ascomycota</taxon>
        <taxon>Saccharomycotina</taxon>
        <taxon>Saccharomycetes</taxon>
        <taxon>Saccharomycetales</taxon>
        <taxon>Saccharomycetaceae</taxon>
        <taxon>Kluyveromyces</taxon>
    </lineage>
</organism>
<dbReference type="KEGG" id="kla:KLLA0_C04774g"/>
<evidence type="ECO:0000256" key="1">
    <source>
        <dbReference type="ARBA" id="ARBA00022553"/>
    </source>
</evidence>
<dbReference type="FunCoup" id="Q6CUH7">
    <property type="interactions" value="237"/>
</dbReference>
<evidence type="ECO:0000313" key="6">
    <source>
        <dbReference type="Proteomes" id="UP000000598"/>
    </source>
</evidence>
<accession>Q6CUH7</accession>
<dbReference type="FunFam" id="2.30.29.30:FF:000281">
    <property type="entry name" value="Actin associated protein"/>
    <property type="match status" value="1"/>
</dbReference>
<dbReference type="Pfam" id="PF00568">
    <property type="entry name" value="WH1"/>
    <property type="match status" value="1"/>
</dbReference>
<feature type="compositionally biased region" description="Pro residues" evidence="2">
    <location>
        <begin position="440"/>
        <end position="450"/>
    </location>
</feature>
<evidence type="ECO:0000256" key="2">
    <source>
        <dbReference type="SAM" id="MobiDB-lite"/>
    </source>
</evidence>
<feature type="compositionally biased region" description="Basic and acidic residues" evidence="2">
    <location>
        <begin position="174"/>
        <end position="185"/>
    </location>
</feature>
<dbReference type="PROSITE" id="PS51082">
    <property type="entry name" value="WH2"/>
    <property type="match status" value="1"/>
</dbReference>
<dbReference type="Pfam" id="PF02205">
    <property type="entry name" value="WH2"/>
    <property type="match status" value="1"/>
</dbReference>
<dbReference type="EMBL" id="CR382123">
    <property type="protein sequence ID" value="CAH01263.1"/>
    <property type="molecule type" value="Genomic_DNA"/>
</dbReference>
<feature type="compositionally biased region" description="Low complexity" evidence="2">
    <location>
        <begin position="382"/>
        <end position="394"/>
    </location>
</feature>
<sequence>MGGLNSAEKEKVKHALPKASNKIIDVTIARLYIAYPNPEKWVYTGLSGAIALVDDIVGNTFFLKLIDVHGHRGVLWDQELYVNFQYNQDRTFFHTFELEQCNAGLLFTDIGDASHFLKRVQKREKYASKKTLANKNAIALEDQIKKEEESKVIHGPRGESLISDQRVRYRYEPEKHEHRQEHHYEQPSQNYASTENSASDASAAPPSFASKPPPPPVEKQPPPPVSIPSYKYDSIPSFPSSPAPPSVSSTHSPTPDSSYASTPAPSNPPPPINHPVHAVPPPLPAEQYRPLAQSPHPQFQQQHNSPSPAAPPSIPPMQQSVAIPPPPSHPAQQQNVTNNNTPQFGQYSVAGLQPPPRPTSTRPGIAPPVSRRGPVPPPPPRRSAAPPSIPSRGPLPNAPTGGQHSRTGRGPPPPPPPRRGGQAPSPPASRGTTHNSAIGPPQPQLPPQMQSPPLQQHNTYNAAPPVQQYQPPQQTAYIPPPPVLPPHSGVSTQYHPSTEPMLAQPQHHIAVPNGTAPPPAPPAPPAPFAPQITNSAPAPPPPPPPPPAPAFNQPEAGSGFVENTGDAGRDALLASIRGAGLNSLRKVDKSQLEKPSPLLQEVRSDAPVSQPTGGSTGGPVGAPASLADALAAALNQRKNKVARDDDIDNGDDW</sequence>
<dbReference type="OMA" id="EYNQDRK"/>
<dbReference type="AlphaFoldDB" id="Q6CUH7"/>
<keyword evidence="6" id="KW-1185">Reference proteome</keyword>